<gene>
    <name evidence="1" type="ORF">F5144DRAFT_595201</name>
</gene>
<dbReference type="EMBL" id="JAGIZQ010000006">
    <property type="protein sequence ID" value="KAH6622938.1"/>
    <property type="molecule type" value="Genomic_DNA"/>
</dbReference>
<protein>
    <submittedName>
        <fullName evidence="1">Uncharacterized protein</fullName>
    </submittedName>
</protein>
<accession>A0ACB7NX36</accession>
<keyword evidence="2" id="KW-1185">Reference proteome</keyword>
<proteinExistence type="predicted"/>
<reference evidence="1 2" key="1">
    <citation type="journal article" date="2021" name="Nat. Commun.">
        <title>Genetic determinants of endophytism in the Arabidopsis root mycobiome.</title>
        <authorList>
            <person name="Mesny F."/>
            <person name="Miyauchi S."/>
            <person name="Thiergart T."/>
            <person name="Pickel B."/>
            <person name="Atanasova L."/>
            <person name="Karlsson M."/>
            <person name="Huettel B."/>
            <person name="Barry K.W."/>
            <person name="Haridas S."/>
            <person name="Chen C."/>
            <person name="Bauer D."/>
            <person name="Andreopoulos W."/>
            <person name="Pangilinan J."/>
            <person name="LaButti K."/>
            <person name="Riley R."/>
            <person name="Lipzen A."/>
            <person name="Clum A."/>
            <person name="Drula E."/>
            <person name="Henrissat B."/>
            <person name="Kohler A."/>
            <person name="Grigoriev I.V."/>
            <person name="Martin F.M."/>
            <person name="Hacquard S."/>
        </authorList>
    </citation>
    <scope>NUCLEOTIDE SEQUENCE [LARGE SCALE GENOMIC DNA]</scope>
    <source>
        <strain evidence="1 2">MPI-SDFR-AT-0079</strain>
    </source>
</reference>
<evidence type="ECO:0000313" key="1">
    <source>
        <dbReference type="EMBL" id="KAH6622938.1"/>
    </source>
</evidence>
<dbReference type="Proteomes" id="UP000724584">
    <property type="component" value="Unassembled WGS sequence"/>
</dbReference>
<name>A0ACB7NX36_9PEZI</name>
<evidence type="ECO:0000313" key="2">
    <source>
        <dbReference type="Proteomes" id="UP000724584"/>
    </source>
</evidence>
<organism evidence="1 2">
    <name type="scientific">Chaetomium tenue</name>
    <dbReference type="NCBI Taxonomy" id="1854479"/>
    <lineage>
        <taxon>Eukaryota</taxon>
        <taxon>Fungi</taxon>
        <taxon>Dikarya</taxon>
        <taxon>Ascomycota</taxon>
        <taxon>Pezizomycotina</taxon>
        <taxon>Sordariomycetes</taxon>
        <taxon>Sordariomycetidae</taxon>
        <taxon>Sordariales</taxon>
        <taxon>Chaetomiaceae</taxon>
        <taxon>Chaetomium</taxon>
    </lineage>
</organism>
<comment type="caution">
    <text evidence="1">The sequence shown here is derived from an EMBL/GenBank/DDBJ whole genome shotgun (WGS) entry which is preliminary data.</text>
</comment>
<sequence>MSAFLLQETAQNTMGSQSAKPVNEPDQLNTETQCPETPRKNVIDPAACGQRRGLSPMGPMARARLFGFSESEPFNGLDEDRFDPHDPLQGSEAETFREYWAQRNKAQAARTNAQTARAVLKSKAHLEKLTKALVDAEEKEEEEDSCGEDTKLDENTRRRLEEARLNARKNSQMAKGQKQH</sequence>